<dbReference type="PATRIC" id="fig|1408189.4.peg.398"/>
<evidence type="ECO:0000256" key="5">
    <source>
        <dbReference type="ARBA" id="ARBA00023002"/>
    </source>
</evidence>
<dbReference type="InterPro" id="IPR051820">
    <property type="entry name" value="FAD-binding_MO"/>
</dbReference>
<name>A0A0K2GY33_9CORY</name>
<evidence type="ECO:0000256" key="6">
    <source>
        <dbReference type="ARBA" id="ARBA00023033"/>
    </source>
</evidence>
<dbReference type="Gene3D" id="3.50.50.60">
    <property type="entry name" value="FAD/NAD(P)-binding domain"/>
    <property type="match status" value="1"/>
</dbReference>
<keyword evidence="5" id="KW-0560">Oxidoreductase</keyword>
<dbReference type="GO" id="GO:0050661">
    <property type="term" value="F:NADP binding"/>
    <property type="evidence" value="ECO:0007669"/>
    <property type="project" value="InterPro"/>
</dbReference>
<dbReference type="STRING" id="1408189.CLAC_02000"/>
<dbReference type="KEGG" id="clw:CLAC_02000"/>
<dbReference type="EMBL" id="CP006841">
    <property type="protein sequence ID" value="ALA66704.1"/>
    <property type="molecule type" value="Genomic_DNA"/>
</dbReference>
<keyword evidence="8" id="KW-1185">Reference proteome</keyword>
<dbReference type="PRINTS" id="PR00411">
    <property type="entry name" value="PNDRDTASEI"/>
</dbReference>
<dbReference type="InterPro" id="IPR020946">
    <property type="entry name" value="Flavin_mOase-like"/>
</dbReference>
<keyword evidence="4" id="KW-0274">FAD</keyword>
<proteinExistence type="inferred from homology"/>
<evidence type="ECO:0000256" key="1">
    <source>
        <dbReference type="ARBA" id="ARBA00001974"/>
    </source>
</evidence>
<dbReference type="SUPFAM" id="SSF51905">
    <property type="entry name" value="FAD/NAD(P)-binding domain"/>
    <property type="match status" value="1"/>
</dbReference>
<keyword evidence="6 7" id="KW-0503">Monooxygenase</keyword>
<protein>
    <submittedName>
        <fullName evidence="7">Monooxygenase</fullName>
    </submittedName>
</protein>
<dbReference type="AlphaFoldDB" id="A0A0K2GY33"/>
<evidence type="ECO:0000256" key="2">
    <source>
        <dbReference type="ARBA" id="ARBA00010139"/>
    </source>
</evidence>
<evidence type="ECO:0000256" key="3">
    <source>
        <dbReference type="ARBA" id="ARBA00022630"/>
    </source>
</evidence>
<keyword evidence="3" id="KW-0285">Flavoprotein</keyword>
<evidence type="ECO:0000256" key="4">
    <source>
        <dbReference type="ARBA" id="ARBA00022827"/>
    </source>
</evidence>
<dbReference type="OrthoDB" id="5168853at2"/>
<dbReference type="InterPro" id="IPR036188">
    <property type="entry name" value="FAD/NAD-bd_sf"/>
</dbReference>
<dbReference type="Proteomes" id="UP000058446">
    <property type="component" value="Chromosome"/>
</dbReference>
<dbReference type="RefSeq" id="WP_082313019.1">
    <property type="nucleotide sequence ID" value="NZ_CP006841.1"/>
</dbReference>
<reference evidence="7 8" key="1">
    <citation type="submission" date="2013-10" db="EMBL/GenBank/DDBJ databases">
        <title>Complete genome sequence of Corynebacterium lactis DSM 45799(T), isolated from raw cow milk.</title>
        <authorList>
            <person name="Ruckert C."/>
            <person name="Albersmeier A."/>
            <person name="Lipski A."/>
            <person name="Kalinowski J."/>
        </authorList>
    </citation>
    <scope>NUCLEOTIDE SEQUENCE [LARGE SCALE GENOMIC DNA]</scope>
    <source>
        <strain evidence="7 8">RW2-5</strain>
    </source>
</reference>
<dbReference type="PANTHER" id="PTHR43872">
    <property type="entry name" value="MONOOXYGENASE, PUTATIVE (AFU_ORTHOLOGUE AFUA_8G02570)-RELATED"/>
    <property type="match status" value="1"/>
</dbReference>
<gene>
    <name evidence="7" type="ORF">CLAC_02000</name>
</gene>
<dbReference type="PANTHER" id="PTHR43872:SF1">
    <property type="entry name" value="MONOOXYGENASE, PUTATIVE (AFU_ORTHOLOGUE AFUA_8G02570)-RELATED"/>
    <property type="match status" value="1"/>
</dbReference>
<dbReference type="GO" id="GO:0004499">
    <property type="term" value="F:N,N-dimethylaniline monooxygenase activity"/>
    <property type="evidence" value="ECO:0007669"/>
    <property type="project" value="InterPro"/>
</dbReference>
<comment type="cofactor">
    <cofactor evidence="1">
        <name>FAD</name>
        <dbReference type="ChEBI" id="CHEBI:57692"/>
    </cofactor>
</comment>
<organism evidence="7 8">
    <name type="scientific">Corynebacterium lactis RW2-5</name>
    <dbReference type="NCBI Taxonomy" id="1408189"/>
    <lineage>
        <taxon>Bacteria</taxon>
        <taxon>Bacillati</taxon>
        <taxon>Actinomycetota</taxon>
        <taxon>Actinomycetes</taxon>
        <taxon>Mycobacteriales</taxon>
        <taxon>Corynebacteriaceae</taxon>
        <taxon>Corynebacterium</taxon>
    </lineage>
</organism>
<evidence type="ECO:0000313" key="8">
    <source>
        <dbReference type="Proteomes" id="UP000058446"/>
    </source>
</evidence>
<sequence length="522" mass="57730">MQNNLDGKSTISLAGSARTGVARTGVARAQAGGQSAQSPLDLLIVGAGISGIDLAHHVAKNFPDWAWQVIDKADDLGGTWHTFKYPGIRSDSDMATFGFPFLPWPHPTTLGRAPDIKNYIKAAAANAGALDRLRLNTRVDRLSWDSQAGLWKVAVSDPRSDDSGHTIYARRVHMATGYYKHEQGYRPDFPGEEDFAGTIIHPQEWPGGLEVVGKRIVVVGSGATAVTLVPALHDEGAKVTMLQRTPTWIGPLPARDVISAIWKKILPERAAYTATRVNHSIRDMAQYVIAQRAPFLFKSALWAMQRRWLSPAEIRAHFRPSYRPWDQRVCKAPDGDIFQAIKGGAQVVTARIDRFVPEGIVLDDGRLLGADIIVSATGLDLEIFGSATLEVDGREVDPAECVTYRGLMLADIPNLSFTTGYINASWTLRADMVSKYMVKVWQRADRVGQGIFRPVPSNRAQEFNGRMMEELDAGYIKRSGHKLPRQGTEDPWHYTQNIIRDYFDVERGDVTEEMVFGAVPAQ</sequence>
<dbReference type="Pfam" id="PF00743">
    <property type="entry name" value="FMO-like"/>
    <property type="match status" value="1"/>
</dbReference>
<comment type="similarity">
    <text evidence="2">Belongs to the FAD-binding monooxygenase family.</text>
</comment>
<accession>A0A0K2GY33</accession>
<evidence type="ECO:0000313" key="7">
    <source>
        <dbReference type="EMBL" id="ALA66704.1"/>
    </source>
</evidence>
<dbReference type="GO" id="GO:0050660">
    <property type="term" value="F:flavin adenine dinucleotide binding"/>
    <property type="evidence" value="ECO:0007669"/>
    <property type="project" value="InterPro"/>
</dbReference>